<sequence length="62" mass="6922">MAVKPRRLGTLSTRQVLKLAKFLGVSCSGKTSTINLVDEILKSQRLKYAKNYVVRDILDGNN</sequence>
<dbReference type="EMBL" id="JAAHFQ010000306">
    <property type="protein sequence ID" value="NER29084.1"/>
    <property type="molecule type" value="Genomic_DNA"/>
</dbReference>
<dbReference type="AlphaFoldDB" id="A0A6B3NGE3"/>
<organism evidence="1">
    <name type="scientific">Symploca sp. SIO1C4</name>
    <dbReference type="NCBI Taxonomy" id="2607765"/>
    <lineage>
        <taxon>Bacteria</taxon>
        <taxon>Bacillati</taxon>
        <taxon>Cyanobacteriota</taxon>
        <taxon>Cyanophyceae</taxon>
        <taxon>Coleofasciculales</taxon>
        <taxon>Coleofasciculaceae</taxon>
        <taxon>Symploca</taxon>
    </lineage>
</organism>
<protein>
    <submittedName>
        <fullName evidence="1">Uncharacterized protein</fullName>
    </submittedName>
</protein>
<accession>A0A6B3NGE3</accession>
<proteinExistence type="predicted"/>
<comment type="caution">
    <text evidence="1">The sequence shown here is derived from an EMBL/GenBank/DDBJ whole genome shotgun (WGS) entry which is preliminary data.</text>
</comment>
<reference evidence="1" key="1">
    <citation type="submission" date="2019-11" db="EMBL/GenBank/DDBJ databases">
        <title>Genomic insights into an expanded diversity of filamentous marine cyanobacteria reveals the extraordinary biosynthetic potential of Moorea and Okeania.</title>
        <authorList>
            <person name="Ferreira Leao T."/>
            <person name="Wang M."/>
            <person name="Moss N."/>
            <person name="Da Silva R."/>
            <person name="Sanders J."/>
            <person name="Nurk S."/>
            <person name="Gurevich A."/>
            <person name="Humphrey G."/>
            <person name="Reher R."/>
            <person name="Zhu Q."/>
            <person name="Belda-Ferre P."/>
            <person name="Glukhov E."/>
            <person name="Rex R."/>
            <person name="Dorrestein P.C."/>
            <person name="Knight R."/>
            <person name="Pevzner P."/>
            <person name="Gerwick W.H."/>
            <person name="Gerwick L."/>
        </authorList>
    </citation>
    <scope>NUCLEOTIDE SEQUENCE</scope>
    <source>
        <strain evidence="1">SIO1C4</strain>
    </source>
</reference>
<name>A0A6B3NGE3_9CYAN</name>
<evidence type="ECO:0000313" key="1">
    <source>
        <dbReference type="EMBL" id="NER29084.1"/>
    </source>
</evidence>
<gene>
    <name evidence="1" type="ORF">F6J89_15970</name>
</gene>